<evidence type="ECO:0000313" key="3">
    <source>
        <dbReference type="Proteomes" id="UP000006377"/>
    </source>
</evidence>
<reference evidence="2 3" key="1">
    <citation type="journal article" date="2011" name="Stand. Genomic Sci.">
        <title>Complete genome sequence of Parvibaculum lavamentivorans type strain (DS-1(T)).</title>
        <authorList>
            <person name="Schleheck D."/>
            <person name="Weiss M."/>
            <person name="Pitluck S."/>
            <person name="Bruce D."/>
            <person name="Land M.L."/>
            <person name="Han S."/>
            <person name="Saunders E."/>
            <person name="Tapia R."/>
            <person name="Detter C."/>
            <person name="Brettin T."/>
            <person name="Han J."/>
            <person name="Woyke T."/>
            <person name="Goodwin L."/>
            <person name="Pennacchio L."/>
            <person name="Nolan M."/>
            <person name="Cook A.M."/>
            <person name="Kjelleberg S."/>
            <person name="Thomas T."/>
        </authorList>
    </citation>
    <scope>NUCLEOTIDE SEQUENCE [LARGE SCALE GENOMIC DNA]</scope>
    <source>
        <strain evidence="3">DS-1 / DSM 13023 / NCIMB 13966</strain>
    </source>
</reference>
<feature type="chain" id="PRO_5002707392" description="DUF3108 domain-containing protein" evidence="1">
    <location>
        <begin position="28"/>
        <end position="234"/>
    </location>
</feature>
<name>A7HQF4_PARL1</name>
<organism evidence="2 3">
    <name type="scientific">Parvibaculum lavamentivorans (strain DS-1 / DSM 13023 / NCIMB 13966)</name>
    <dbReference type="NCBI Taxonomy" id="402881"/>
    <lineage>
        <taxon>Bacteria</taxon>
        <taxon>Pseudomonadati</taxon>
        <taxon>Pseudomonadota</taxon>
        <taxon>Alphaproteobacteria</taxon>
        <taxon>Hyphomicrobiales</taxon>
        <taxon>Parvibaculaceae</taxon>
        <taxon>Parvibaculum</taxon>
    </lineage>
</organism>
<dbReference type="Proteomes" id="UP000006377">
    <property type="component" value="Chromosome"/>
</dbReference>
<accession>A7HQF4</accession>
<dbReference type="HOGENOM" id="CLU_083030_0_0_5"/>
<dbReference type="InterPro" id="IPR045767">
    <property type="entry name" value="DUF6134"/>
</dbReference>
<keyword evidence="1" id="KW-0732">Signal</keyword>
<dbReference type="AlphaFoldDB" id="A7HQF4"/>
<feature type="signal peptide" evidence="1">
    <location>
        <begin position="1"/>
        <end position="27"/>
    </location>
</feature>
<sequence length="234" mass="25635">MISPVKRVPAFTVLCALLLAAISGAKAAAPASPPEPVLSFRVERGGEPIGTHELRFRREGDELHVTIDIKLAVTFGPLTLFRYEHRNHETWRDGRLIALETATNDDGKEYWVRAKATETGLEVTSSANGSFTAPAGIIPTSYWNPATTGQTQLLDTQKGRILDVAIASAGDANVDADGREIAARLYDMTGDLKLQLTYSRDGEWLNVAFAARGAEVDYAVTRLDREELRRLALR</sequence>
<dbReference type="STRING" id="402881.Plav_0514"/>
<dbReference type="Pfam" id="PF19630">
    <property type="entry name" value="DUF6134"/>
    <property type="match status" value="1"/>
</dbReference>
<dbReference type="KEGG" id="pla:Plav_0514"/>
<evidence type="ECO:0000256" key="1">
    <source>
        <dbReference type="SAM" id="SignalP"/>
    </source>
</evidence>
<dbReference type="OrthoDB" id="6086999at2"/>
<keyword evidence="3" id="KW-1185">Reference proteome</keyword>
<dbReference type="RefSeq" id="WP_011995428.1">
    <property type="nucleotide sequence ID" value="NC_009719.1"/>
</dbReference>
<gene>
    <name evidence="2" type="ordered locus">Plav_0514</name>
</gene>
<dbReference type="EMBL" id="CP000774">
    <property type="protein sequence ID" value="ABS62137.1"/>
    <property type="molecule type" value="Genomic_DNA"/>
</dbReference>
<proteinExistence type="predicted"/>
<evidence type="ECO:0000313" key="2">
    <source>
        <dbReference type="EMBL" id="ABS62137.1"/>
    </source>
</evidence>
<protein>
    <recommendedName>
        <fullName evidence="4">DUF3108 domain-containing protein</fullName>
    </recommendedName>
</protein>
<evidence type="ECO:0008006" key="4">
    <source>
        <dbReference type="Google" id="ProtNLM"/>
    </source>
</evidence>
<dbReference type="eggNOG" id="COG4338">
    <property type="taxonomic scope" value="Bacteria"/>
</dbReference>